<dbReference type="EMBL" id="BA000048">
    <property type="protein sequence ID" value="BAJ50424.1"/>
    <property type="molecule type" value="Genomic_DNA"/>
</dbReference>
<dbReference type="PANTHER" id="PTHR42849:SF1">
    <property type="entry name" value="N-ACETYLNEURAMINATE LYASE"/>
    <property type="match status" value="1"/>
</dbReference>
<evidence type="ECO:0000313" key="3">
    <source>
        <dbReference type="EMBL" id="BAJ47627.1"/>
    </source>
</evidence>
<dbReference type="KEGG" id="csu:CSUB_C0564"/>
<evidence type="ECO:0000256" key="1">
    <source>
        <dbReference type="PIRSR" id="PIRSR001365-1"/>
    </source>
</evidence>
<dbReference type="BioCyc" id="CCAL311458:G131R-575-MONOMER"/>
<organism evidence="3 5">
    <name type="scientific">Caldiarchaeum subterraneum</name>
    <dbReference type="NCBI Taxonomy" id="311458"/>
    <lineage>
        <taxon>Archaea</taxon>
        <taxon>Nitrososphaerota</taxon>
        <taxon>Candidatus Caldarchaeales</taxon>
        <taxon>Candidatus Caldarchaeaceae</taxon>
        <taxon>Candidatus Caldarchaeum</taxon>
    </lineage>
</organism>
<dbReference type="GO" id="GO:0008675">
    <property type="term" value="F:2-dehydro-3-deoxy-phosphogluconate aldolase activity"/>
    <property type="evidence" value="ECO:0007669"/>
    <property type="project" value="UniProtKB-ARBA"/>
</dbReference>
<evidence type="ECO:0000313" key="5">
    <source>
        <dbReference type="Proteomes" id="UP000008120"/>
    </source>
</evidence>
<feature type="active site" description="Schiff-base intermediate with substrate" evidence="1">
    <location>
        <position position="162"/>
    </location>
</feature>
<feature type="binding site" evidence="2">
    <location>
        <position position="45"/>
    </location>
    <ligand>
        <name>pyruvate</name>
        <dbReference type="ChEBI" id="CHEBI:15361"/>
    </ligand>
</feature>
<dbReference type="GO" id="GO:0019262">
    <property type="term" value="P:N-acetylneuraminate catabolic process"/>
    <property type="evidence" value="ECO:0007669"/>
    <property type="project" value="TreeGrafter"/>
</dbReference>
<dbReference type="PRINTS" id="PR00146">
    <property type="entry name" value="DHPICSNTHASE"/>
</dbReference>
<feature type="binding site" evidence="2">
    <location>
        <position position="204"/>
    </location>
    <ligand>
        <name>pyruvate</name>
        <dbReference type="ChEBI" id="CHEBI:15361"/>
    </ligand>
</feature>
<dbReference type="Gene3D" id="3.20.20.70">
    <property type="entry name" value="Aldolase class I"/>
    <property type="match status" value="1"/>
</dbReference>
<evidence type="ECO:0000256" key="2">
    <source>
        <dbReference type="PIRSR" id="PIRSR001365-2"/>
    </source>
</evidence>
<dbReference type="PIRSF" id="PIRSF001365">
    <property type="entry name" value="DHDPS"/>
    <property type="match status" value="1"/>
</dbReference>
<dbReference type="CDD" id="cd00408">
    <property type="entry name" value="DHDPS-like"/>
    <property type="match status" value="1"/>
</dbReference>
<dbReference type="PANTHER" id="PTHR42849">
    <property type="entry name" value="N-ACETYLNEURAMINATE LYASE"/>
    <property type="match status" value="1"/>
</dbReference>
<gene>
    <name evidence="4" type="ORF">CSUB_C0564</name>
    <name evidence="3" type="ORF">HGMM_F15C06C31</name>
</gene>
<dbReference type="STRING" id="311458.CSUB_C0564"/>
<dbReference type="EC" id="4.2.1.52" evidence="3"/>
<dbReference type="GO" id="GO:0005829">
    <property type="term" value="C:cytosol"/>
    <property type="evidence" value="ECO:0007669"/>
    <property type="project" value="TreeGrafter"/>
</dbReference>
<dbReference type="InterPro" id="IPR002220">
    <property type="entry name" value="DapA-like"/>
</dbReference>
<dbReference type="InterPro" id="IPR013785">
    <property type="entry name" value="Aldolase_TIM"/>
</dbReference>
<dbReference type="Proteomes" id="UP000008120">
    <property type="component" value="Chromosome"/>
</dbReference>
<dbReference type="GO" id="GO:0008747">
    <property type="term" value="F:N-acetylneuraminate lyase activity"/>
    <property type="evidence" value="ECO:0007669"/>
    <property type="project" value="TreeGrafter"/>
</dbReference>
<protein>
    <submittedName>
        <fullName evidence="3">Dihydrodipicolinate synthetase</fullName>
        <ecNumber evidence="3">4.2.1.52</ecNumber>
        <ecNumber evidence="4">4.3.3.7</ecNumber>
    </submittedName>
</protein>
<keyword evidence="3" id="KW-0456">Lyase</keyword>
<dbReference type="GO" id="GO:0008840">
    <property type="term" value="F:4-hydroxy-tetrahydrodipicolinate synthase activity"/>
    <property type="evidence" value="ECO:0007669"/>
    <property type="project" value="UniProtKB-EC"/>
</dbReference>
<reference evidence="3 5" key="1">
    <citation type="journal article" date="2005" name="Environ. Microbiol.">
        <title>Genetic and functional properties of uncultivated thermophilic crenarchaeotes from a subsurface gold mine as revealed by analysis of genome fragments.</title>
        <authorList>
            <person name="Nunoura T."/>
            <person name="Hirayama H."/>
            <person name="Takami H."/>
            <person name="Oida H."/>
            <person name="Nishi S."/>
            <person name="Shimamura S."/>
            <person name="Suzuki Y."/>
            <person name="Inagaki F."/>
            <person name="Takai K."/>
            <person name="Nealson K.H."/>
            <person name="Horikoshi K."/>
        </authorList>
    </citation>
    <scope>NUCLEOTIDE SEQUENCE [LARGE SCALE GENOMIC DNA]</scope>
</reference>
<name>E6N5Q8_CALS0</name>
<accession>E6N5Q8</accession>
<feature type="active site" description="Proton donor/acceptor" evidence="1">
    <location>
        <position position="133"/>
    </location>
</feature>
<sequence length="295" mass="32334">MELEKFEGIVSALLTPSTAYREKMAELIEFHLKHGVNGFFVLGTTGEGVKLGPSARQEVAEAAVEYAGSRGLVIIHVGASDMDTVKQLTRHASRIGAHAVSAVAPFYYRYDPDSLTSFYQSIADISSVPVLVYNNPGRQGYSIPLEGLQKILETVKPTVGLKESSGDPDTLLQVFKRFKGSRFLGAGGDHLMVYSFIIGYRVHVSSLSSIYPEIAKQVFDCVKNGKLDEALRLQTILNKVRAALKKIGPDMASNRYALKLRGIDIGGPIPPTRDLTPEEKNTLENLLPKEQELRA</sequence>
<dbReference type="SMART" id="SM01130">
    <property type="entry name" value="DHDPS"/>
    <property type="match status" value="1"/>
</dbReference>
<proteinExistence type="predicted"/>
<dbReference type="SUPFAM" id="SSF51569">
    <property type="entry name" value="Aldolase"/>
    <property type="match status" value="1"/>
</dbReference>
<reference evidence="3 5" key="2">
    <citation type="journal article" date="2011" name="Nucleic Acids Res.">
        <title>Insights into the evolution of Archaea and eukaryotic protein modifier systems revealed by the genome of a novel archaeal group.</title>
        <authorList>
            <person name="Nunoura T."/>
            <person name="Takaki Y."/>
            <person name="Kakuta J."/>
            <person name="Nishi S."/>
            <person name="Sugahara J."/>
            <person name="Kazama H."/>
            <person name="Chee G."/>
            <person name="Hattori M."/>
            <person name="Kanai A."/>
            <person name="Atomi H."/>
            <person name="Takai K."/>
            <person name="Takami H."/>
        </authorList>
    </citation>
    <scope>NUCLEOTIDE SEQUENCE [LARGE SCALE GENOMIC DNA]</scope>
</reference>
<evidence type="ECO:0000313" key="4">
    <source>
        <dbReference type="EMBL" id="BAJ50424.1"/>
    </source>
</evidence>
<dbReference type="AlphaFoldDB" id="E6N5Q8"/>
<dbReference type="EC" id="4.3.3.7" evidence="4"/>
<dbReference type="Pfam" id="PF00701">
    <property type="entry name" value="DHDPS"/>
    <property type="match status" value="1"/>
</dbReference>
<dbReference type="EMBL" id="AP011842">
    <property type="protein sequence ID" value="BAJ47627.1"/>
    <property type="molecule type" value="Genomic_DNA"/>
</dbReference>